<evidence type="ECO:0000256" key="1">
    <source>
        <dbReference type="SAM" id="Coils"/>
    </source>
</evidence>
<comment type="caution">
    <text evidence="2">The sequence shown here is derived from an EMBL/GenBank/DDBJ whole genome shotgun (WGS) entry which is preliminary data.</text>
</comment>
<feature type="non-terminal residue" evidence="2">
    <location>
        <position position="279"/>
    </location>
</feature>
<dbReference type="PANTHER" id="PTHR34462:SF1">
    <property type="entry name" value="OS05G0587400 PROTEIN"/>
    <property type="match status" value="1"/>
</dbReference>
<name>S8CUK2_9LAMI</name>
<gene>
    <name evidence="2" type="ORF">M569_04291</name>
</gene>
<evidence type="ECO:0000313" key="2">
    <source>
        <dbReference type="EMBL" id="EPS70470.1"/>
    </source>
</evidence>
<dbReference type="PANTHER" id="PTHR34462">
    <property type="entry name" value="OS05G0587400 PROTEIN"/>
    <property type="match status" value="1"/>
</dbReference>
<dbReference type="Gene3D" id="1.10.287.1490">
    <property type="match status" value="1"/>
</dbReference>
<sequence length="279" mass="31094">QGESPNWVFITGSALLSVLSVRLGYKLKQVLEAKQTENSPTQCLKANGKSPDGNKGGSCHLHSDDFCFSRYSGSGNAGEISSGMVLAVPSSEFNRENNGVMWSSSPDRLELPQKPFLHQQSNCSDSPCVSESGSDIFTRREVVQKLRHQLKRRDDTILEMQDQIAKLQSSLSAEMSNSSHLQSLLDAANADAFDSGREIQRLRGRCNSNGCNNDREGDLGGSWERSEKIELLKKEVAELKEVIEGKEYLVERYKEQTRELSLTIQDLQKRLDSQLPNII</sequence>
<dbReference type="AlphaFoldDB" id="S8CUK2"/>
<proteinExistence type="predicted"/>
<dbReference type="Proteomes" id="UP000015453">
    <property type="component" value="Unassembled WGS sequence"/>
</dbReference>
<feature type="non-terminal residue" evidence="2">
    <location>
        <position position="1"/>
    </location>
</feature>
<dbReference type="OrthoDB" id="1883104at2759"/>
<feature type="coiled-coil region" evidence="1">
    <location>
        <begin position="229"/>
        <end position="270"/>
    </location>
</feature>
<reference evidence="2 3" key="1">
    <citation type="journal article" date="2013" name="BMC Genomics">
        <title>The miniature genome of a carnivorous plant Genlisea aurea contains a low number of genes and short non-coding sequences.</title>
        <authorList>
            <person name="Leushkin E.V."/>
            <person name="Sutormin R.A."/>
            <person name="Nabieva E.R."/>
            <person name="Penin A.A."/>
            <person name="Kondrashov A.S."/>
            <person name="Logacheva M.D."/>
        </authorList>
    </citation>
    <scope>NUCLEOTIDE SEQUENCE [LARGE SCALE GENOMIC DNA]</scope>
</reference>
<organism evidence="2 3">
    <name type="scientific">Genlisea aurea</name>
    <dbReference type="NCBI Taxonomy" id="192259"/>
    <lineage>
        <taxon>Eukaryota</taxon>
        <taxon>Viridiplantae</taxon>
        <taxon>Streptophyta</taxon>
        <taxon>Embryophyta</taxon>
        <taxon>Tracheophyta</taxon>
        <taxon>Spermatophyta</taxon>
        <taxon>Magnoliopsida</taxon>
        <taxon>eudicotyledons</taxon>
        <taxon>Gunneridae</taxon>
        <taxon>Pentapetalae</taxon>
        <taxon>asterids</taxon>
        <taxon>lamiids</taxon>
        <taxon>Lamiales</taxon>
        <taxon>Lentibulariaceae</taxon>
        <taxon>Genlisea</taxon>
    </lineage>
</organism>
<keyword evidence="3" id="KW-1185">Reference proteome</keyword>
<keyword evidence="1" id="KW-0175">Coiled coil</keyword>
<dbReference type="EMBL" id="AUSU01001670">
    <property type="protein sequence ID" value="EPS70470.1"/>
    <property type="molecule type" value="Genomic_DNA"/>
</dbReference>
<accession>S8CUK2</accession>
<protein>
    <submittedName>
        <fullName evidence="2">Uncharacterized protein</fullName>
    </submittedName>
</protein>
<evidence type="ECO:0000313" key="3">
    <source>
        <dbReference type="Proteomes" id="UP000015453"/>
    </source>
</evidence>